<dbReference type="InterPro" id="IPR011257">
    <property type="entry name" value="DNA_glycosylase"/>
</dbReference>
<dbReference type="PANTHER" id="PTHR15074">
    <property type="entry name" value="METHYL-CPG-BINDING PROTEIN"/>
    <property type="match status" value="1"/>
</dbReference>
<dbReference type="EMBL" id="SWLB01000016">
    <property type="protein sequence ID" value="KAF3327815.1"/>
    <property type="molecule type" value="Genomic_DNA"/>
</dbReference>
<dbReference type="OrthoDB" id="10265068at2759"/>
<dbReference type="InterPro" id="IPR045138">
    <property type="entry name" value="MeCP2/MBD4"/>
</dbReference>
<accession>A0A833QKA3</accession>
<dbReference type="AlphaFoldDB" id="A0A833QKA3"/>
<protein>
    <submittedName>
        <fullName evidence="4">Methyl-CpG-binding domain protein 4</fullName>
    </submittedName>
</protein>
<keyword evidence="5" id="KW-1185">Reference proteome</keyword>
<evidence type="ECO:0000256" key="1">
    <source>
        <dbReference type="ARBA" id="ARBA00004123"/>
    </source>
</evidence>
<dbReference type="Proteomes" id="UP000623129">
    <property type="component" value="Unassembled WGS sequence"/>
</dbReference>
<comment type="caution">
    <text evidence="4">The sequence shown here is derived from an EMBL/GenBank/DDBJ whole genome shotgun (WGS) entry which is preliminary data.</text>
</comment>
<dbReference type="Gene3D" id="1.10.340.30">
    <property type="entry name" value="Hypothetical protein, domain 2"/>
    <property type="match status" value="1"/>
</dbReference>
<name>A0A833QKA3_9POAL</name>
<proteinExistence type="predicted"/>
<dbReference type="PANTHER" id="PTHR15074:SF0">
    <property type="entry name" value="METHYL-CPG-BINDING DOMAIN PROTEIN 4-LIKE PROTEIN"/>
    <property type="match status" value="1"/>
</dbReference>
<dbReference type="GO" id="GO:0005634">
    <property type="term" value="C:nucleus"/>
    <property type="evidence" value="ECO:0007669"/>
    <property type="project" value="UniProtKB-SubCell"/>
</dbReference>
<keyword evidence="2" id="KW-0539">Nucleus</keyword>
<dbReference type="GO" id="GO:0003824">
    <property type="term" value="F:catalytic activity"/>
    <property type="evidence" value="ECO:0007669"/>
    <property type="project" value="InterPro"/>
</dbReference>
<evidence type="ECO:0000256" key="2">
    <source>
        <dbReference type="ARBA" id="ARBA00023242"/>
    </source>
</evidence>
<dbReference type="SUPFAM" id="SSF48150">
    <property type="entry name" value="DNA-glycosylase"/>
    <property type="match status" value="1"/>
</dbReference>
<sequence length="401" mass="44981">MARSSPVLVFVDTSLDTHLAIAVSPHDTTHWQGKEYYLSETLSISVVRQMEGGCFLKALVATQLRPRTDTDKQPDVCFAGPTEVVNTSFKKKKKRKRNIASFEDTTTLRPTQSRKVGEEEFQGKGIFDLLDSFCYTGTGRRRRGGPCWIPSLSVISKRKPTPLSTPSPLKRTCPTAFAFAAENTAPAPVGTDNVKKVRKSHNPPKGNAAVAAGVLAPPETMTVTVKKKKKKTSSQLRAAEKRSEAYRRVPHDFDFKPPRSCHKLIQEDHTFDHWRVLVICMFLNMTTGKQVKNVVEDFFVLCPDAETTTKVDTKQIQNVISTLGLHNKRAHMIKRLSEEYLRPDWTHVTSLHGIGKYAADAYAIFCTGKGADVRPQDHMLVHYWNSIYGKGIRLPQCKQRG</sequence>
<gene>
    <name evidence="4" type="ORF">FCM35_KLT06421</name>
</gene>
<dbReference type="GO" id="GO:0003677">
    <property type="term" value="F:DNA binding"/>
    <property type="evidence" value="ECO:0007669"/>
    <property type="project" value="InterPro"/>
</dbReference>
<reference evidence="4" key="1">
    <citation type="submission" date="2020-01" db="EMBL/GenBank/DDBJ databases">
        <title>Genome sequence of Kobresia littledalei, the first chromosome-level genome in the family Cyperaceae.</title>
        <authorList>
            <person name="Qu G."/>
        </authorList>
    </citation>
    <scope>NUCLEOTIDE SEQUENCE</scope>
    <source>
        <strain evidence="4">C.B.Clarke</strain>
        <tissue evidence="4">Leaf</tissue>
    </source>
</reference>
<evidence type="ECO:0000313" key="4">
    <source>
        <dbReference type="EMBL" id="KAF3327815.1"/>
    </source>
</evidence>
<feature type="region of interest" description="Disordered" evidence="3">
    <location>
        <begin position="190"/>
        <end position="209"/>
    </location>
</feature>
<evidence type="ECO:0000313" key="5">
    <source>
        <dbReference type="Proteomes" id="UP000623129"/>
    </source>
</evidence>
<organism evidence="4 5">
    <name type="scientific">Carex littledalei</name>
    <dbReference type="NCBI Taxonomy" id="544730"/>
    <lineage>
        <taxon>Eukaryota</taxon>
        <taxon>Viridiplantae</taxon>
        <taxon>Streptophyta</taxon>
        <taxon>Embryophyta</taxon>
        <taxon>Tracheophyta</taxon>
        <taxon>Spermatophyta</taxon>
        <taxon>Magnoliopsida</taxon>
        <taxon>Liliopsida</taxon>
        <taxon>Poales</taxon>
        <taxon>Cyperaceae</taxon>
        <taxon>Cyperoideae</taxon>
        <taxon>Cariceae</taxon>
        <taxon>Carex</taxon>
        <taxon>Carex subgen. Euthyceras</taxon>
    </lineage>
</organism>
<evidence type="ECO:0000256" key="3">
    <source>
        <dbReference type="SAM" id="MobiDB-lite"/>
    </source>
</evidence>
<comment type="subcellular location">
    <subcellularLocation>
        <location evidence="1">Nucleus</location>
    </subcellularLocation>
</comment>
<dbReference type="GO" id="GO:0006281">
    <property type="term" value="P:DNA repair"/>
    <property type="evidence" value="ECO:0007669"/>
    <property type="project" value="InterPro"/>
</dbReference>